<dbReference type="RefSeq" id="XP_009263601.1">
    <property type="nucleotide sequence ID" value="XM_009265326.1"/>
</dbReference>
<keyword evidence="1" id="KW-0472">Membrane</keyword>
<dbReference type="KEGG" id="fpu:FPSE_12209"/>
<gene>
    <name evidence="2" type="ORF">FPSE_12209</name>
</gene>
<dbReference type="GeneID" id="20370826"/>
<evidence type="ECO:0000256" key="1">
    <source>
        <dbReference type="SAM" id="Phobius"/>
    </source>
</evidence>
<dbReference type="EMBL" id="AFNW01000624">
    <property type="protein sequence ID" value="EKJ67628.1"/>
    <property type="molecule type" value="Genomic_DNA"/>
</dbReference>
<comment type="caution">
    <text evidence="2">The sequence shown here is derived from an EMBL/GenBank/DDBJ whole genome shotgun (WGS) entry which is preliminary data.</text>
</comment>
<keyword evidence="1" id="KW-0812">Transmembrane</keyword>
<dbReference type="Proteomes" id="UP000007978">
    <property type="component" value="Chromosome 1"/>
</dbReference>
<accession>K3V765</accession>
<dbReference type="HOGENOM" id="CLU_1970700_0_0_1"/>
<evidence type="ECO:0000313" key="3">
    <source>
        <dbReference type="Proteomes" id="UP000007978"/>
    </source>
</evidence>
<dbReference type="AlphaFoldDB" id="K3V765"/>
<feature type="transmembrane region" description="Helical" evidence="1">
    <location>
        <begin position="78"/>
        <end position="97"/>
    </location>
</feature>
<keyword evidence="3" id="KW-1185">Reference proteome</keyword>
<organism evidence="2 3">
    <name type="scientific">Fusarium pseudograminearum (strain CS3096)</name>
    <name type="common">Wheat and barley crown-rot fungus</name>
    <dbReference type="NCBI Taxonomy" id="1028729"/>
    <lineage>
        <taxon>Eukaryota</taxon>
        <taxon>Fungi</taxon>
        <taxon>Dikarya</taxon>
        <taxon>Ascomycota</taxon>
        <taxon>Pezizomycotina</taxon>
        <taxon>Sordariomycetes</taxon>
        <taxon>Hypocreomycetidae</taxon>
        <taxon>Hypocreales</taxon>
        <taxon>Nectriaceae</taxon>
        <taxon>Fusarium</taxon>
    </lineage>
</organism>
<sequence>MEMNRPHAQNPQYHMLWVRSILRTYSFLASSPPDREAPRLLNDQGSTVRDTFVRDTGKTDELVDCSGVADGLNHTLRLTVFVLACMLADFPGMVGVVPDLMTISYIYLISYIFKFILYYTYLLITLL</sequence>
<evidence type="ECO:0000313" key="2">
    <source>
        <dbReference type="EMBL" id="EKJ67628.1"/>
    </source>
</evidence>
<keyword evidence="1" id="KW-1133">Transmembrane helix</keyword>
<protein>
    <submittedName>
        <fullName evidence="2">Uncharacterized protein</fullName>
    </submittedName>
</protein>
<reference evidence="2 3" key="1">
    <citation type="journal article" date="2012" name="PLoS Pathog.">
        <title>Comparative pathogenomics reveals horizontally acquired novel virulence genes in fungi infecting cereal hosts.</title>
        <authorList>
            <person name="Gardiner D.M."/>
            <person name="McDonald M.C."/>
            <person name="Covarelli L."/>
            <person name="Solomon P.S."/>
            <person name="Rusu A.G."/>
            <person name="Marshall M."/>
            <person name="Kazan K."/>
            <person name="Chakraborty S."/>
            <person name="McDonald B.A."/>
            <person name="Manners J.M."/>
        </authorList>
    </citation>
    <scope>NUCLEOTIDE SEQUENCE [LARGE SCALE GENOMIC DNA]</scope>
    <source>
        <strain evidence="2 3">CS3096</strain>
    </source>
</reference>
<name>K3V765_FUSPC</name>
<feature type="transmembrane region" description="Helical" evidence="1">
    <location>
        <begin position="103"/>
        <end position="124"/>
    </location>
</feature>
<proteinExistence type="predicted"/>